<protein>
    <recommendedName>
        <fullName evidence="6">Scarecrow-like protein 3</fullName>
    </recommendedName>
</protein>
<reference evidence="4 5" key="1">
    <citation type="journal article" date="2021" name="Commun. Biol.">
        <title>The genome of Shorea leprosula (Dipterocarpaceae) highlights the ecological relevance of drought in aseasonal tropical rainforests.</title>
        <authorList>
            <person name="Ng K.K.S."/>
            <person name="Kobayashi M.J."/>
            <person name="Fawcett J.A."/>
            <person name="Hatakeyama M."/>
            <person name="Paape T."/>
            <person name="Ng C.H."/>
            <person name="Ang C.C."/>
            <person name="Tnah L.H."/>
            <person name="Lee C.T."/>
            <person name="Nishiyama T."/>
            <person name="Sese J."/>
            <person name="O'Brien M.J."/>
            <person name="Copetti D."/>
            <person name="Mohd Noor M.I."/>
            <person name="Ong R.C."/>
            <person name="Putra M."/>
            <person name="Sireger I.Z."/>
            <person name="Indrioko S."/>
            <person name="Kosugi Y."/>
            <person name="Izuno A."/>
            <person name="Isagi Y."/>
            <person name="Lee S.L."/>
            <person name="Shimizu K.K."/>
        </authorList>
    </citation>
    <scope>NUCLEOTIDE SEQUENCE [LARGE SCALE GENOMIC DNA]</scope>
    <source>
        <strain evidence="4">214</strain>
    </source>
</reference>
<feature type="region of interest" description="Leucine repeat II (LRII)" evidence="3">
    <location>
        <begin position="194"/>
        <end position="226"/>
    </location>
</feature>
<evidence type="ECO:0000256" key="1">
    <source>
        <dbReference type="ARBA" id="ARBA00023015"/>
    </source>
</evidence>
<dbReference type="EMBL" id="BPVZ01000046">
    <property type="protein sequence ID" value="GKV16962.1"/>
    <property type="molecule type" value="Genomic_DNA"/>
</dbReference>
<feature type="region of interest" description="SAW" evidence="3">
    <location>
        <begin position="352"/>
        <end position="427"/>
    </location>
</feature>
<evidence type="ECO:0000313" key="5">
    <source>
        <dbReference type="Proteomes" id="UP001054252"/>
    </source>
</evidence>
<feature type="short sequence motif" description="LXXLL motif" evidence="3">
    <location>
        <begin position="243"/>
        <end position="247"/>
    </location>
</feature>
<keyword evidence="5" id="KW-1185">Reference proteome</keyword>
<name>A0AAV5JTF6_9ROSI</name>
<dbReference type="Proteomes" id="UP001054252">
    <property type="component" value="Unassembled WGS sequence"/>
</dbReference>
<evidence type="ECO:0000313" key="4">
    <source>
        <dbReference type="EMBL" id="GKV16962.1"/>
    </source>
</evidence>
<feature type="region of interest" description="VHIID" evidence="3">
    <location>
        <begin position="119"/>
        <end position="184"/>
    </location>
</feature>
<dbReference type="PROSITE" id="PS50985">
    <property type="entry name" value="GRAS"/>
    <property type="match status" value="1"/>
</dbReference>
<keyword evidence="2" id="KW-0804">Transcription</keyword>
<comment type="caution">
    <text evidence="3">Lacks conserved residue(s) required for the propagation of feature annotation.</text>
</comment>
<dbReference type="AlphaFoldDB" id="A0AAV5JTF6"/>
<keyword evidence="1" id="KW-0805">Transcription regulation</keyword>
<evidence type="ECO:0008006" key="6">
    <source>
        <dbReference type="Google" id="ProtNLM"/>
    </source>
</evidence>
<evidence type="ECO:0000256" key="3">
    <source>
        <dbReference type="PROSITE-ProRule" id="PRU01191"/>
    </source>
</evidence>
<accession>A0AAV5JTF6</accession>
<dbReference type="PANTHER" id="PTHR31636">
    <property type="entry name" value="OSJNBA0084A10.13 PROTEIN-RELATED"/>
    <property type="match status" value="1"/>
</dbReference>
<proteinExistence type="inferred from homology"/>
<dbReference type="Pfam" id="PF03514">
    <property type="entry name" value="GRAS"/>
    <property type="match status" value="1"/>
</dbReference>
<evidence type="ECO:0000256" key="2">
    <source>
        <dbReference type="ARBA" id="ARBA00023163"/>
    </source>
</evidence>
<dbReference type="InterPro" id="IPR005202">
    <property type="entry name" value="TF_GRAS"/>
</dbReference>
<sequence length="428" mass="48339">MFIKANLLAEPQACDEFIFAVSQAGNHLEEALKPEERRIRPIQLLLTCAKHASSGNVNKPNDCLSQISLLASISGDPKQRLAARFASALTVRLVKRWPGLYKAPNSAHQWPKRESGRAKPLFSQALPCLAVAYGIITRTWLQTMAEEQTIHAVDLGSGDANFWIPLLRSFSRLPNGTPHLKVTCVNNNKIALENLGQRLVKEAGSLDMPFQFNPISLKLTDLNTEMLKVRTGEALALISVLTLHELLAEDDRVDAHFSTGKDTHSSIVKYHWKMDQFLSTIRSASPKVFFLVEQEADHNQTRLVDRFVEGLHYYSAVFDSIDATLGGLASGGGEERVVLEEMFGREIENIVACEGVEREERHERYWRWMVRLGQVGFKPVRMWLDAMEDMKKMVEACGREGYKIVNEKASLMICWHDRPLYAVSAWTY</sequence>
<comment type="similarity">
    <text evidence="3">Belongs to the GRAS family.</text>
</comment>
<organism evidence="4 5">
    <name type="scientific">Rubroshorea leprosula</name>
    <dbReference type="NCBI Taxonomy" id="152421"/>
    <lineage>
        <taxon>Eukaryota</taxon>
        <taxon>Viridiplantae</taxon>
        <taxon>Streptophyta</taxon>
        <taxon>Embryophyta</taxon>
        <taxon>Tracheophyta</taxon>
        <taxon>Spermatophyta</taxon>
        <taxon>Magnoliopsida</taxon>
        <taxon>eudicotyledons</taxon>
        <taxon>Gunneridae</taxon>
        <taxon>Pentapetalae</taxon>
        <taxon>rosids</taxon>
        <taxon>malvids</taxon>
        <taxon>Malvales</taxon>
        <taxon>Dipterocarpaceae</taxon>
        <taxon>Rubroshorea</taxon>
    </lineage>
</organism>
<gene>
    <name evidence="4" type="ORF">SLEP1_g27524</name>
</gene>
<comment type="caution">
    <text evidence="4">The sequence shown here is derived from an EMBL/GenBank/DDBJ whole genome shotgun (WGS) entry which is preliminary data.</text>
</comment>